<evidence type="ECO:0000313" key="3">
    <source>
        <dbReference type="Proteomes" id="UP000499080"/>
    </source>
</evidence>
<evidence type="ECO:0000313" key="1">
    <source>
        <dbReference type="EMBL" id="GBM32895.1"/>
    </source>
</evidence>
<evidence type="ECO:0000313" key="2">
    <source>
        <dbReference type="EMBL" id="GBM76364.1"/>
    </source>
</evidence>
<comment type="caution">
    <text evidence="2">The sequence shown here is derived from an EMBL/GenBank/DDBJ whole genome shotgun (WGS) entry which is preliminary data.</text>
</comment>
<proteinExistence type="predicted"/>
<dbReference type="Proteomes" id="UP000499080">
    <property type="component" value="Unassembled WGS sequence"/>
</dbReference>
<reference evidence="2 3" key="1">
    <citation type="journal article" date="2019" name="Sci. Rep.">
        <title>Orb-weaving spider Araneus ventricosus genome elucidates the spidroin gene catalogue.</title>
        <authorList>
            <person name="Kono N."/>
            <person name="Nakamura H."/>
            <person name="Ohtoshi R."/>
            <person name="Moran D.A.P."/>
            <person name="Shinohara A."/>
            <person name="Yoshida Y."/>
            <person name="Fujiwara M."/>
            <person name="Mori M."/>
            <person name="Tomita M."/>
            <person name="Arakawa K."/>
        </authorList>
    </citation>
    <scope>NUCLEOTIDE SEQUENCE [LARGE SCALE GENOMIC DNA]</scope>
</reference>
<organism evidence="2 3">
    <name type="scientific">Araneus ventricosus</name>
    <name type="common">Orbweaver spider</name>
    <name type="synonym">Epeira ventricosa</name>
    <dbReference type="NCBI Taxonomy" id="182803"/>
    <lineage>
        <taxon>Eukaryota</taxon>
        <taxon>Metazoa</taxon>
        <taxon>Ecdysozoa</taxon>
        <taxon>Arthropoda</taxon>
        <taxon>Chelicerata</taxon>
        <taxon>Arachnida</taxon>
        <taxon>Araneae</taxon>
        <taxon>Araneomorphae</taxon>
        <taxon>Entelegynae</taxon>
        <taxon>Araneoidea</taxon>
        <taxon>Araneidae</taxon>
        <taxon>Araneus</taxon>
    </lineage>
</organism>
<accession>A0A4Y2IFE4</accession>
<dbReference type="EMBL" id="BGPR01000720">
    <property type="protein sequence ID" value="GBM32895.1"/>
    <property type="molecule type" value="Genomic_DNA"/>
</dbReference>
<name>A0A4Y2IFE4_ARAVE</name>
<keyword evidence="3" id="KW-1185">Reference proteome</keyword>
<gene>
    <name evidence="2" type="ORF">AVEN_105354_1</name>
    <name evidence="1" type="ORF">AVEN_13271_1</name>
</gene>
<dbReference type="AlphaFoldDB" id="A0A4Y2IFE4"/>
<protein>
    <submittedName>
        <fullName evidence="2">Uncharacterized protein</fullName>
    </submittedName>
</protein>
<dbReference type="EMBL" id="BGPR01106440">
    <property type="protein sequence ID" value="GBM76364.1"/>
    <property type="molecule type" value="Genomic_DNA"/>
</dbReference>
<sequence length="76" mass="8488">MTGIVVGTTLSLECLDCSAVNFLHKFQPTCTLPNLPPMEMQPLLNTTGGMHPFPDPWLMKELDYDYSLTNDDVLKS</sequence>